<keyword evidence="6" id="KW-1185">Reference proteome</keyword>
<dbReference type="EMBL" id="VEPZ02001000">
    <property type="protein sequence ID" value="KAE8703420.1"/>
    <property type="molecule type" value="Genomic_DNA"/>
</dbReference>
<evidence type="ECO:0000313" key="6">
    <source>
        <dbReference type="Proteomes" id="UP000436088"/>
    </source>
</evidence>
<organism evidence="5 6">
    <name type="scientific">Hibiscus syriacus</name>
    <name type="common">Rose of Sharon</name>
    <dbReference type="NCBI Taxonomy" id="106335"/>
    <lineage>
        <taxon>Eukaryota</taxon>
        <taxon>Viridiplantae</taxon>
        <taxon>Streptophyta</taxon>
        <taxon>Embryophyta</taxon>
        <taxon>Tracheophyta</taxon>
        <taxon>Spermatophyta</taxon>
        <taxon>Magnoliopsida</taxon>
        <taxon>eudicotyledons</taxon>
        <taxon>Gunneridae</taxon>
        <taxon>Pentapetalae</taxon>
        <taxon>rosids</taxon>
        <taxon>malvids</taxon>
        <taxon>Malvales</taxon>
        <taxon>Malvaceae</taxon>
        <taxon>Malvoideae</taxon>
        <taxon>Hibiscus</taxon>
    </lineage>
</organism>
<name>A0A6A3AFR6_HIBSY</name>
<evidence type="ECO:0000256" key="2">
    <source>
        <dbReference type="ARBA" id="ARBA00023004"/>
    </source>
</evidence>
<proteinExistence type="predicted"/>
<dbReference type="GO" id="GO:0046872">
    <property type="term" value="F:metal ion binding"/>
    <property type="evidence" value="ECO:0007669"/>
    <property type="project" value="UniProtKB-KW"/>
</dbReference>
<keyword evidence="2" id="KW-0408">Iron</keyword>
<feature type="domain" description="JmjC" evidence="4">
    <location>
        <begin position="35"/>
        <end position="75"/>
    </location>
</feature>
<dbReference type="GO" id="GO:0005634">
    <property type="term" value="C:nucleus"/>
    <property type="evidence" value="ECO:0007669"/>
    <property type="project" value="TreeGrafter"/>
</dbReference>
<dbReference type="SUPFAM" id="SSF51197">
    <property type="entry name" value="Clavaminate synthase-like"/>
    <property type="match status" value="1"/>
</dbReference>
<dbReference type="Gene3D" id="2.60.120.650">
    <property type="entry name" value="Cupin"/>
    <property type="match status" value="2"/>
</dbReference>
<evidence type="ECO:0000313" key="5">
    <source>
        <dbReference type="EMBL" id="KAE8703420.1"/>
    </source>
</evidence>
<dbReference type="Proteomes" id="UP000436088">
    <property type="component" value="Unassembled WGS sequence"/>
</dbReference>
<dbReference type="GO" id="GO:0141052">
    <property type="term" value="F:histone H3 demethylase activity"/>
    <property type="evidence" value="ECO:0007669"/>
    <property type="project" value="UniProtKB-ARBA"/>
</dbReference>
<sequence length="503" mass="56764">MLYIGMLFSMFVWHVEDHYLYSIIITAGLQKLDEAFDVLLGKATLFPPSILLEHDVPVYKAVHKPGEFIITFQGYIMLDSVMAVNFAVSDWFPLGAVASLRYAHLNRVPLLPHEELICKEAMLLYTGLEMEDLDYSPADLASHHCIKVSFIKLIRFLHWARCCYAHPVCLRHGIKSLDFPCGSYYGLFLRDDVGEMEAAAKKFAQDDAISKEIDPEIATINATMGEPLGHISSKSHDSGKFRTESTDSLLLPHQLLVQMVANQVSINGKRFPEEVSENTHELFTSCLSLEDRPSILDNVREPVNRPIMDEDCGSSESQIFSFKRPFLNAETRFGNDSLSAKKSEQQGIKRLKKLQDEGRCEQSVPSECCRSDEPNRNVNYSSYCKEAPNISVKNIIGRGTLPIPISIKYKKLDRELEMSRQQEHDRNDRFQQELGKSKREPPSEIGPTRLKGLLNWGKLHVVVILAGRVFPSMAGEFGGNTTKWETNLPHVAVVATCNAMLEK</sequence>
<dbReference type="GO" id="GO:0000785">
    <property type="term" value="C:chromatin"/>
    <property type="evidence" value="ECO:0007669"/>
    <property type="project" value="TreeGrafter"/>
</dbReference>
<dbReference type="Pfam" id="PF02373">
    <property type="entry name" value="JmjC"/>
    <property type="match status" value="1"/>
</dbReference>
<keyword evidence="1" id="KW-0479">Metal-binding</keyword>
<gene>
    <name evidence="5" type="ORF">F3Y22_tig00110469pilonHSYRG00010</name>
</gene>
<protein>
    <submittedName>
        <fullName evidence="5">Jumonji domain protein isoform 2</fullName>
    </submittedName>
</protein>
<feature type="region of interest" description="Disordered" evidence="3">
    <location>
        <begin position="417"/>
        <end position="447"/>
    </location>
</feature>
<feature type="compositionally biased region" description="Basic and acidic residues" evidence="3">
    <location>
        <begin position="417"/>
        <end position="442"/>
    </location>
</feature>
<accession>A0A6A3AFR6</accession>
<reference evidence="5" key="1">
    <citation type="submission" date="2019-09" db="EMBL/GenBank/DDBJ databases">
        <title>Draft genome information of white flower Hibiscus syriacus.</title>
        <authorList>
            <person name="Kim Y.-M."/>
        </authorList>
    </citation>
    <scope>NUCLEOTIDE SEQUENCE [LARGE SCALE GENOMIC DNA]</scope>
    <source>
        <strain evidence="5">YM2019G1</strain>
    </source>
</reference>
<dbReference type="AlphaFoldDB" id="A0A6A3AFR6"/>
<dbReference type="PANTHER" id="PTHR10694:SF33">
    <property type="entry name" value="LYSINE-SPECIFIC DEMETHYLASE 5"/>
    <property type="match status" value="1"/>
</dbReference>
<dbReference type="InterPro" id="IPR003347">
    <property type="entry name" value="JmjC_dom"/>
</dbReference>
<evidence type="ECO:0000256" key="1">
    <source>
        <dbReference type="ARBA" id="ARBA00022723"/>
    </source>
</evidence>
<evidence type="ECO:0000256" key="3">
    <source>
        <dbReference type="SAM" id="MobiDB-lite"/>
    </source>
</evidence>
<dbReference type="GO" id="GO:0010468">
    <property type="term" value="P:regulation of gene expression"/>
    <property type="evidence" value="ECO:0007669"/>
    <property type="project" value="TreeGrafter"/>
</dbReference>
<dbReference type="PANTHER" id="PTHR10694">
    <property type="entry name" value="LYSINE-SPECIFIC DEMETHYLASE"/>
    <property type="match status" value="1"/>
</dbReference>
<comment type="caution">
    <text evidence="5">The sequence shown here is derived from an EMBL/GenBank/DDBJ whole genome shotgun (WGS) entry which is preliminary data.</text>
</comment>
<evidence type="ECO:0000259" key="4">
    <source>
        <dbReference type="Pfam" id="PF02373"/>
    </source>
</evidence>